<comment type="caution">
    <text evidence="2">The sequence shown here is derived from an EMBL/GenBank/DDBJ whole genome shotgun (WGS) entry which is preliminary data.</text>
</comment>
<dbReference type="PANTHER" id="PTHR37422">
    <property type="entry name" value="TEICHURONIC ACID BIOSYNTHESIS PROTEIN TUAE"/>
    <property type="match status" value="1"/>
</dbReference>
<feature type="transmembrane region" description="Helical" evidence="1">
    <location>
        <begin position="58"/>
        <end position="78"/>
    </location>
</feature>
<dbReference type="PANTHER" id="PTHR37422:SF13">
    <property type="entry name" value="LIPOPOLYSACCHARIDE BIOSYNTHESIS PROTEIN PA4999-RELATED"/>
    <property type="match status" value="1"/>
</dbReference>
<feature type="transmembrane region" description="Helical" evidence="1">
    <location>
        <begin position="277"/>
        <end position="293"/>
    </location>
</feature>
<sequence length="533" mass="56414">MQEPKQKWIQRENRHNDYGFDSLLDRKGPFMKGMAAGTVAAAAGAAIVQAGLYEDGAASLFSLAAVVSAACASFLHTWRSNKRGLSLSDRVWCKGSNNRLAEIMLLCLFGLSISSLGQLLLQGQLPYSAASAQMSIRWLGAAGVVLLLFQRRWRSAPQSFASDHGDTLSASVTLSGLFITMGVLIGPVSVLGWFGELPSQLLRGFLLMDSDIRIASIGTRLSGFLQYPNAQGAFAAALLLLLLAIGTTRMTHRLMLFAGACLPSPLLLALLLSESRGAALACAAGAAAGCLLLRGRRLALWLASAGWASVCGALACRIALAPAPASGALRAAALLGCFAAGAMGLAALRSRLLAPGAARQGRALAASAALLAGGLAALAALPPQQLYARLGAHYETAASRASLYQEALRLWREAPLMGRGGDTWRHLAGQRFGINEVHSGYLDIALNGGLLDLSLLLLLFGALLTAVWRAGEYRILLAPMLVMLLHAAIDFDMSYGCWWLLLFAIAAYGVDAHERANSTYELLSLEHVPDRFT</sequence>
<name>A0ABR8N327_9BACL</name>
<dbReference type="GO" id="GO:0016874">
    <property type="term" value="F:ligase activity"/>
    <property type="evidence" value="ECO:0007669"/>
    <property type="project" value="UniProtKB-KW"/>
</dbReference>
<feature type="transmembrane region" description="Helical" evidence="1">
    <location>
        <begin position="99"/>
        <end position="121"/>
    </location>
</feature>
<feature type="transmembrane region" description="Helical" evidence="1">
    <location>
        <begin position="444"/>
        <end position="468"/>
    </location>
</feature>
<evidence type="ECO:0000256" key="1">
    <source>
        <dbReference type="SAM" id="Phobius"/>
    </source>
</evidence>
<keyword evidence="1" id="KW-0472">Membrane</keyword>
<proteinExistence type="predicted"/>
<reference evidence="2 3" key="1">
    <citation type="submission" date="2020-09" db="EMBL/GenBank/DDBJ databases">
        <title>Paenibacillus sp. strain PR3 16S rRNA gene Genome sequencing and assembly.</title>
        <authorList>
            <person name="Kim J."/>
        </authorList>
    </citation>
    <scope>NUCLEOTIDE SEQUENCE [LARGE SCALE GENOMIC DNA]</scope>
    <source>
        <strain evidence="2 3">PR3</strain>
    </source>
</reference>
<feature type="transmembrane region" description="Helical" evidence="1">
    <location>
        <begin position="170"/>
        <end position="194"/>
    </location>
</feature>
<organism evidence="2 3">
    <name type="scientific">Paenibacillus terricola</name>
    <dbReference type="NCBI Taxonomy" id="2763503"/>
    <lineage>
        <taxon>Bacteria</taxon>
        <taxon>Bacillati</taxon>
        <taxon>Bacillota</taxon>
        <taxon>Bacilli</taxon>
        <taxon>Bacillales</taxon>
        <taxon>Paenibacillaceae</taxon>
        <taxon>Paenibacillus</taxon>
    </lineage>
</organism>
<keyword evidence="1" id="KW-0812">Transmembrane</keyword>
<keyword evidence="2" id="KW-0436">Ligase</keyword>
<gene>
    <name evidence="2" type="ORF">H8B09_27780</name>
</gene>
<accession>A0ABR8N327</accession>
<feature type="transmembrane region" description="Helical" evidence="1">
    <location>
        <begin position="127"/>
        <end position="149"/>
    </location>
</feature>
<dbReference type="EMBL" id="JACXZA010000010">
    <property type="protein sequence ID" value="MBD3922558.1"/>
    <property type="molecule type" value="Genomic_DNA"/>
</dbReference>
<keyword evidence="3" id="KW-1185">Reference proteome</keyword>
<keyword evidence="1" id="KW-1133">Transmembrane helix</keyword>
<evidence type="ECO:0000313" key="3">
    <source>
        <dbReference type="Proteomes" id="UP000609346"/>
    </source>
</evidence>
<feature type="transmembrane region" description="Helical" evidence="1">
    <location>
        <begin position="327"/>
        <end position="348"/>
    </location>
</feature>
<feature type="transmembrane region" description="Helical" evidence="1">
    <location>
        <begin position="33"/>
        <end position="52"/>
    </location>
</feature>
<feature type="transmembrane region" description="Helical" evidence="1">
    <location>
        <begin position="254"/>
        <end position="271"/>
    </location>
</feature>
<feature type="transmembrane region" description="Helical" evidence="1">
    <location>
        <begin position="230"/>
        <end position="247"/>
    </location>
</feature>
<feature type="transmembrane region" description="Helical" evidence="1">
    <location>
        <begin position="300"/>
        <end position="321"/>
    </location>
</feature>
<protein>
    <submittedName>
        <fullName evidence="2">O-antigen ligase family protein</fullName>
    </submittedName>
</protein>
<evidence type="ECO:0000313" key="2">
    <source>
        <dbReference type="EMBL" id="MBD3922558.1"/>
    </source>
</evidence>
<dbReference type="InterPro" id="IPR051533">
    <property type="entry name" value="WaaL-like"/>
</dbReference>
<feature type="transmembrane region" description="Helical" evidence="1">
    <location>
        <begin position="480"/>
        <end position="508"/>
    </location>
</feature>
<dbReference type="Proteomes" id="UP000609346">
    <property type="component" value="Unassembled WGS sequence"/>
</dbReference>
<dbReference type="RefSeq" id="WP_191206868.1">
    <property type="nucleotide sequence ID" value="NZ_JACXZA010000010.1"/>
</dbReference>